<feature type="transmembrane region" description="Helical" evidence="8">
    <location>
        <begin position="35"/>
        <end position="58"/>
    </location>
</feature>
<feature type="transmembrane region" description="Helical" evidence="8">
    <location>
        <begin position="138"/>
        <end position="159"/>
    </location>
</feature>
<dbReference type="Proteomes" id="UP000073492">
    <property type="component" value="Unassembled WGS sequence"/>
</dbReference>
<dbReference type="InterPro" id="IPR006042">
    <property type="entry name" value="Xan_ur_permease"/>
</dbReference>
<dbReference type="GO" id="GO:0022857">
    <property type="term" value="F:transmembrane transporter activity"/>
    <property type="evidence" value="ECO:0007669"/>
    <property type="project" value="InterPro"/>
</dbReference>
<feature type="domain" description="DhaK" evidence="10">
    <location>
        <begin position="269"/>
        <end position="623"/>
    </location>
</feature>
<evidence type="ECO:0000256" key="9">
    <source>
        <dbReference type="SAM" id="SignalP"/>
    </source>
</evidence>
<dbReference type="Pfam" id="PF02733">
    <property type="entry name" value="Dak1"/>
    <property type="match status" value="1"/>
</dbReference>
<comment type="similarity">
    <text evidence="2">Belongs to the nucleobase:cation symporter-2 (NCS2) (TC 2.A.40) family.</text>
</comment>
<reference evidence="11 12" key="1">
    <citation type="submission" date="2015-07" db="EMBL/GenBank/DDBJ databases">
        <title>Comparative genomics of the Sigatoka disease complex on banana suggests a link between parallel evolutionary changes in Pseudocercospora fijiensis and Pseudocercospora eumusae and increased virulence on the banana host.</title>
        <authorList>
            <person name="Chang T.-C."/>
            <person name="Salvucci A."/>
            <person name="Crous P.W."/>
            <person name="Stergiopoulos I."/>
        </authorList>
    </citation>
    <scope>NUCLEOTIDE SEQUENCE [LARGE SCALE GENOMIC DNA]</scope>
    <source>
        <strain evidence="11 12">CBS 116634</strain>
    </source>
</reference>
<dbReference type="Gene3D" id="3.30.1180.20">
    <property type="entry name" value="Dihydroxyacetone kinase, domain 2"/>
    <property type="match status" value="1"/>
</dbReference>
<dbReference type="STRING" id="113226.A0A139HBV6"/>
<dbReference type="InterPro" id="IPR004006">
    <property type="entry name" value="DhaK_dom"/>
</dbReference>
<dbReference type="SUPFAM" id="SSF82549">
    <property type="entry name" value="DAK1/DegV-like"/>
    <property type="match status" value="1"/>
</dbReference>
<accession>A0A139HBV6</accession>
<evidence type="ECO:0000256" key="5">
    <source>
        <dbReference type="ARBA" id="ARBA00022989"/>
    </source>
</evidence>
<dbReference type="OrthoDB" id="1724672at2759"/>
<dbReference type="Gene3D" id="3.40.50.10440">
    <property type="entry name" value="Dihydroxyacetone kinase, domain 1"/>
    <property type="match status" value="1"/>
</dbReference>
<evidence type="ECO:0000256" key="7">
    <source>
        <dbReference type="SAM" id="MobiDB-lite"/>
    </source>
</evidence>
<evidence type="ECO:0000256" key="3">
    <source>
        <dbReference type="ARBA" id="ARBA00022448"/>
    </source>
</evidence>
<evidence type="ECO:0000256" key="2">
    <source>
        <dbReference type="ARBA" id="ARBA00008821"/>
    </source>
</evidence>
<evidence type="ECO:0000313" key="11">
    <source>
        <dbReference type="EMBL" id="KXS99848.1"/>
    </source>
</evidence>
<dbReference type="AlphaFoldDB" id="A0A139HBV6"/>
<evidence type="ECO:0000313" key="12">
    <source>
        <dbReference type="Proteomes" id="UP000073492"/>
    </source>
</evidence>
<dbReference type="Pfam" id="PF00860">
    <property type="entry name" value="Xan_ur_permease"/>
    <property type="match status" value="1"/>
</dbReference>
<evidence type="ECO:0000256" key="4">
    <source>
        <dbReference type="ARBA" id="ARBA00022692"/>
    </source>
</evidence>
<dbReference type="InterPro" id="IPR006043">
    <property type="entry name" value="NCS2"/>
</dbReference>
<feature type="region of interest" description="Disordered" evidence="7">
    <location>
        <begin position="206"/>
        <end position="240"/>
    </location>
</feature>
<evidence type="ECO:0000256" key="8">
    <source>
        <dbReference type="SAM" id="Phobius"/>
    </source>
</evidence>
<keyword evidence="12" id="KW-1185">Reference proteome</keyword>
<gene>
    <name evidence="11" type="ORF">AC579_9478</name>
</gene>
<dbReference type="GO" id="GO:0005829">
    <property type="term" value="C:cytosol"/>
    <property type="evidence" value="ECO:0007669"/>
    <property type="project" value="TreeGrafter"/>
</dbReference>
<dbReference type="InterPro" id="IPR050861">
    <property type="entry name" value="Dihydroxyacetone_Kinase"/>
</dbReference>
<comment type="caution">
    <text evidence="11">The sequence shown here is derived from an EMBL/GenBank/DDBJ whole genome shotgun (WGS) entry which is preliminary data.</text>
</comment>
<organism evidence="11 12">
    <name type="scientific">Pseudocercospora musae</name>
    <dbReference type="NCBI Taxonomy" id="113226"/>
    <lineage>
        <taxon>Eukaryota</taxon>
        <taxon>Fungi</taxon>
        <taxon>Dikarya</taxon>
        <taxon>Ascomycota</taxon>
        <taxon>Pezizomycotina</taxon>
        <taxon>Dothideomycetes</taxon>
        <taxon>Dothideomycetidae</taxon>
        <taxon>Mycosphaerellales</taxon>
        <taxon>Mycosphaerellaceae</taxon>
        <taxon>Pseudocercospora</taxon>
    </lineage>
</organism>
<dbReference type="GO" id="GO:0019563">
    <property type="term" value="P:glycerol catabolic process"/>
    <property type="evidence" value="ECO:0007669"/>
    <property type="project" value="TreeGrafter"/>
</dbReference>
<comment type="subcellular location">
    <subcellularLocation>
        <location evidence="1">Membrane</location>
        <topology evidence="1">Multi-pass membrane protein</topology>
    </subcellularLocation>
</comment>
<keyword evidence="9" id="KW-0732">Signal</keyword>
<proteinExistence type="inferred from homology"/>
<sequence>MKSCAVVLGLLVGCIVAAACGYFDRSGIDAAPVASFIWGGVLADGINGILAGLFTITPMSVFAQNNGVIALTRCANRKAGYACCFWLLIMGIFAKFAAALVAIPSAVLGGMTTFLFASVAASGIRIISTMPFTRRNRFILAASLAVGFGATLQPTWFSYVFTYSGDNRALLGFFNAIELVMETGFAVAGFLALFLNLVLPEEIEDEDSPELTANNADENDGREEWDRINATKKGDQGEGEVKALMSTETATKAPPPPPPPKETFHFINDPADAINEALTGLTHLKPKLSYNPEYKVLYRNDLPTFSASSHVTTIGFAGGGHEPMFGGFVGANYLSAYVSGNIFASPTAAQIFEAIKMCQPTTSGESMGTLVVCGNYTGDILNAGLAITRAQAAGYKVHFCPVGDDVAVGRKKGGKVGRRGLSGHLVALKSACALAERGEGLERVAEVMEYVAGNVGTIGVAFDRVALPNATLTDLQTLPPATIELGMGAHGEPGLQQISPIPTPEALTSQMLDLLLDVSDKDRAFIPFSSSTNPKTDGEVVLLLNSLGSTSDEVLARFAELAKVELEKRGFTVRRLTLGPLVTSLKMSGFGITVWRLPPDSGEAMDRKLAIDLWDSPVDVLAWRQ</sequence>
<keyword evidence="4 8" id="KW-0812">Transmembrane</keyword>
<feature type="transmembrane region" description="Helical" evidence="8">
    <location>
        <begin position="106"/>
        <end position="126"/>
    </location>
</feature>
<feature type="transmembrane region" description="Helical" evidence="8">
    <location>
        <begin position="79"/>
        <end position="100"/>
    </location>
</feature>
<dbReference type="GO" id="GO:0005886">
    <property type="term" value="C:plasma membrane"/>
    <property type="evidence" value="ECO:0007669"/>
    <property type="project" value="UniProtKB-ARBA"/>
</dbReference>
<dbReference type="PROSITE" id="PS51257">
    <property type="entry name" value="PROKAR_LIPOPROTEIN"/>
    <property type="match status" value="1"/>
</dbReference>
<dbReference type="EMBL" id="LFZO01000700">
    <property type="protein sequence ID" value="KXS99848.1"/>
    <property type="molecule type" value="Genomic_DNA"/>
</dbReference>
<feature type="signal peptide" evidence="9">
    <location>
        <begin position="1"/>
        <end position="19"/>
    </location>
</feature>
<dbReference type="PROSITE" id="PS01116">
    <property type="entry name" value="XANTH_URACIL_PERMASE"/>
    <property type="match status" value="1"/>
</dbReference>
<evidence type="ECO:0000256" key="1">
    <source>
        <dbReference type="ARBA" id="ARBA00004141"/>
    </source>
</evidence>
<feature type="compositionally biased region" description="Basic and acidic residues" evidence="7">
    <location>
        <begin position="222"/>
        <end position="240"/>
    </location>
</feature>
<dbReference type="PANTHER" id="PTHR28629">
    <property type="entry name" value="TRIOKINASE/FMN CYCLASE"/>
    <property type="match status" value="1"/>
</dbReference>
<feature type="chain" id="PRO_5007296966" description="DhaK domain-containing protein" evidence="9">
    <location>
        <begin position="20"/>
        <end position="625"/>
    </location>
</feature>
<dbReference type="FunFam" id="3.40.50.10440:FF:000001">
    <property type="entry name" value="Dihydroxyacetone kinase, DhaK subunit"/>
    <property type="match status" value="1"/>
</dbReference>
<dbReference type="PROSITE" id="PS51481">
    <property type="entry name" value="DHAK"/>
    <property type="match status" value="1"/>
</dbReference>
<keyword evidence="5 8" id="KW-1133">Transmembrane helix</keyword>
<dbReference type="PANTHER" id="PTHR28629:SF14">
    <property type="entry name" value="DIHYDROXYACETONE KINASE 1"/>
    <property type="match status" value="1"/>
</dbReference>
<keyword evidence="3" id="KW-0813">Transport</keyword>
<evidence type="ECO:0000256" key="6">
    <source>
        <dbReference type="ARBA" id="ARBA00023136"/>
    </source>
</evidence>
<dbReference type="GO" id="GO:0004371">
    <property type="term" value="F:glycerone kinase activity"/>
    <property type="evidence" value="ECO:0007669"/>
    <property type="project" value="InterPro"/>
</dbReference>
<protein>
    <recommendedName>
        <fullName evidence="10">DhaK domain-containing protein</fullName>
    </recommendedName>
</protein>
<keyword evidence="6 8" id="KW-0472">Membrane</keyword>
<name>A0A139HBV6_9PEZI</name>
<evidence type="ECO:0000259" key="10">
    <source>
        <dbReference type="PROSITE" id="PS51481"/>
    </source>
</evidence>